<dbReference type="AlphaFoldDB" id="A0AAV7PDY2"/>
<evidence type="ECO:0000313" key="2">
    <source>
        <dbReference type="EMBL" id="KAJ1125394.1"/>
    </source>
</evidence>
<keyword evidence="1" id="KW-0175">Coiled coil</keyword>
<keyword evidence="3" id="KW-1185">Reference proteome</keyword>
<organism evidence="2 3">
    <name type="scientific">Pleurodeles waltl</name>
    <name type="common">Iberian ribbed newt</name>
    <dbReference type="NCBI Taxonomy" id="8319"/>
    <lineage>
        <taxon>Eukaryota</taxon>
        <taxon>Metazoa</taxon>
        <taxon>Chordata</taxon>
        <taxon>Craniata</taxon>
        <taxon>Vertebrata</taxon>
        <taxon>Euteleostomi</taxon>
        <taxon>Amphibia</taxon>
        <taxon>Batrachia</taxon>
        <taxon>Caudata</taxon>
        <taxon>Salamandroidea</taxon>
        <taxon>Salamandridae</taxon>
        <taxon>Pleurodelinae</taxon>
        <taxon>Pleurodeles</taxon>
    </lineage>
</organism>
<evidence type="ECO:0000256" key="1">
    <source>
        <dbReference type="SAM" id="Coils"/>
    </source>
</evidence>
<accession>A0AAV7PDY2</accession>
<sequence length="194" mass="21783">MATAPIRNPEEAQSGQICEQSLGAEAILTELRAGLCAIDNRFDSLLTILASMSCHLDKQQSCLESAEGRVSAIEDDTESLRKRLEKVEGRLKTVAIKQEDLEVRGHLNNLRIARIAECYNTGQLDVVVEKLLTYLLRHQGFTSNFEGAVVILKQLCYYLGPEHLEWIFLEVGGVMPPSKVCEMAYFEHEREDIS</sequence>
<dbReference type="EMBL" id="JANPWB010000011">
    <property type="protein sequence ID" value="KAJ1125394.1"/>
    <property type="molecule type" value="Genomic_DNA"/>
</dbReference>
<dbReference type="Proteomes" id="UP001066276">
    <property type="component" value="Chromosome 7"/>
</dbReference>
<feature type="coiled-coil region" evidence="1">
    <location>
        <begin position="63"/>
        <end position="90"/>
    </location>
</feature>
<proteinExistence type="predicted"/>
<comment type="caution">
    <text evidence="2">The sequence shown here is derived from an EMBL/GenBank/DDBJ whole genome shotgun (WGS) entry which is preliminary data.</text>
</comment>
<gene>
    <name evidence="2" type="ORF">NDU88_003826</name>
</gene>
<protein>
    <submittedName>
        <fullName evidence="2">Uncharacterized protein</fullName>
    </submittedName>
</protein>
<evidence type="ECO:0000313" key="3">
    <source>
        <dbReference type="Proteomes" id="UP001066276"/>
    </source>
</evidence>
<reference evidence="2" key="1">
    <citation type="journal article" date="2022" name="bioRxiv">
        <title>Sequencing and chromosome-scale assembly of the giantPleurodeles waltlgenome.</title>
        <authorList>
            <person name="Brown T."/>
            <person name="Elewa A."/>
            <person name="Iarovenko S."/>
            <person name="Subramanian E."/>
            <person name="Araus A.J."/>
            <person name="Petzold A."/>
            <person name="Susuki M."/>
            <person name="Suzuki K.-i.T."/>
            <person name="Hayashi T."/>
            <person name="Toyoda A."/>
            <person name="Oliveira C."/>
            <person name="Osipova E."/>
            <person name="Leigh N.D."/>
            <person name="Simon A."/>
            <person name="Yun M.H."/>
        </authorList>
    </citation>
    <scope>NUCLEOTIDE SEQUENCE</scope>
    <source>
        <strain evidence="2">20211129_DDA</strain>
        <tissue evidence="2">Liver</tissue>
    </source>
</reference>
<name>A0AAV7PDY2_PLEWA</name>